<proteinExistence type="predicted"/>
<dbReference type="EMBL" id="CM007891">
    <property type="protein sequence ID" value="OTG35679.1"/>
    <property type="molecule type" value="Genomic_DNA"/>
</dbReference>
<evidence type="ECO:0000313" key="3">
    <source>
        <dbReference type="Proteomes" id="UP000215914"/>
    </source>
</evidence>
<sequence length="581" mass="63618">MMDNAIVHRKIVVKDEYRQHVSNDDFESSKEDCVSTVSVTEPSSVNSLHISDFCAHKLFLQQISVLKKMIPKQIMTLEEKYIRHCLELIHMSTMRENSCSVSSKVNFFPDRFSSRVVGGDGLLLFSSGDENVAISSSVKPIVGSITGSRSMINLMNSPLLRRLTASENNNIRYENPSVTEASESLCGGSSQDVEKKRIVSGDHVFRSDPMHKRLVSFSSTNSTSSSSSSSTTSSSSGAYSHGMLHCSWNNGFPRYVLSVEDQREVYTTNLIKTDSGYVYMFYSRSGKRENEIIDDEADLVGKLRVSTSFTLCPLGTEIMESRFILCATGHGHHTEGGTHTPNPMTVKKTTGLSKKVASILRGNHSYRQRTLSKFDGSVAQQDGLLPSNEDGNLFPANLELAAIIVKDHIPCKKVEQVGGWGLKFLKEQKAAAAPVTQSAPCEACRHDSDRHSISMDVVVPAGFHGGPRTKNGGPSGLVERWRSGGACDCGGWDIGCPLTLLSSGPNNKDGLYQDGVFGKSNRFELFTQGSVAVIEVTNVHDGLYYIHYQSTLSSLQSLSIAVAIIHSHSPALKPKLLYRNT</sequence>
<dbReference type="PANTHER" id="PTHR31390:SF2">
    <property type="entry name" value="EXPRESSED PROTEIN"/>
    <property type="match status" value="1"/>
</dbReference>
<dbReference type="InParanoid" id="A0A251VK46"/>
<keyword evidence="3" id="KW-1185">Reference proteome</keyword>
<dbReference type="OMA" id="WIQKEGH"/>
<name>A0A251VK46_HELAN</name>
<dbReference type="FunCoup" id="A0A251VK46">
    <property type="interactions" value="2074"/>
</dbReference>
<evidence type="ECO:0000313" key="1">
    <source>
        <dbReference type="EMBL" id="KAF5820201.1"/>
    </source>
</evidence>
<reference evidence="1" key="3">
    <citation type="submission" date="2020-06" db="EMBL/GenBank/DDBJ databases">
        <title>Helianthus annuus Genome sequencing and assembly Release 2.</title>
        <authorList>
            <person name="Gouzy J."/>
            <person name="Langlade N."/>
            <person name="Munos S."/>
        </authorList>
    </citation>
    <scope>NUCLEOTIDE SEQUENCE</scope>
    <source>
        <tissue evidence="1">Leaves</tissue>
    </source>
</reference>
<gene>
    <name evidence="2" type="ORF">HannXRQ_Chr02g0059311</name>
    <name evidence="1" type="ORF">HanXRQr2_Chr02g0086101</name>
</gene>
<accession>A0A251VK46</accession>
<dbReference type="Proteomes" id="UP000215914">
    <property type="component" value="Chromosome 2"/>
</dbReference>
<reference evidence="2" key="2">
    <citation type="submission" date="2017-02" db="EMBL/GenBank/DDBJ databases">
        <title>Sunflower complete genome.</title>
        <authorList>
            <person name="Langlade N."/>
            <person name="Munos S."/>
        </authorList>
    </citation>
    <scope>NUCLEOTIDE SEQUENCE [LARGE SCALE GENOMIC DNA]</scope>
    <source>
        <tissue evidence="2">Leaves</tissue>
    </source>
</reference>
<dbReference type="OrthoDB" id="767438at2759"/>
<dbReference type="Gramene" id="mRNA:HanXRQr2_Chr02g0086101">
    <property type="protein sequence ID" value="mRNA:HanXRQr2_Chr02g0086101"/>
    <property type="gene ID" value="HanXRQr2_Chr02g0086101"/>
</dbReference>
<dbReference type="EMBL" id="MNCJ02000317">
    <property type="protein sequence ID" value="KAF5820201.1"/>
    <property type="molecule type" value="Genomic_DNA"/>
</dbReference>
<dbReference type="InterPro" id="IPR021916">
    <property type="entry name" value="DUF3527"/>
</dbReference>
<evidence type="ECO:0000313" key="2">
    <source>
        <dbReference type="EMBL" id="OTG35679.1"/>
    </source>
</evidence>
<dbReference type="AlphaFoldDB" id="A0A251VK46"/>
<reference evidence="1 3" key="1">
    <citation type="journal article" date="2017" name="Nature">
        <title>The sunflower genome provides insights into oil metabolism, flowering and Asterid evolution.</title>
        <authorList>
            <person name="Badouin H."/>
            <person name="Gouzy J."/>
            <person name="Grassa C.J."/>
            <person name="Murat F."/>
            <person name="Staton S.E."/>
            <person name="Cottret L."/>
            <person name="Lelandais-Briere C."/>
            <person name="Owens G.L."/>
            <person name="Carrere S."/>
            <person name="Mayjonade B."/>
            <person name="Legrand L."/>
            <person name="Gill N."/>
            <person name="Kane N.C."/>
            <person name="Bowers J.E."/>
            <person name="Hubner S."/>
            <person name="Bellec A."/>
            <person name="Berard A."/>
            <person name="Berges H."/>
            <person name="Blanchet N."/>
            <person name="Boniface M.C."/>
            <person name="Brunel D."/>
            <person name="Catrice O."/>
            <person name="Chaidir N."/>
            <person name="Claudel C."/>
            <person name="Donnadieu C."/>
            <person name="Faraut T."/>
            <person name="Fievet G."/>
            <person name="Helmstetter N."/>
            <person name="King M."/>
            <person name="Knapp S.J."/>
            <person name="Lai Z."/>
            <person name="Le Paslier M.C."/>
            <person name="Lippi Y."/>
            <person name="Lorenzon L."/>
            <person name="Mandel J.R."/>
            <person name="Marage G."/>
            <person name="Marchand G."/>
            <person name="Marquand E."/>
            <person name="Bret-Mestries E."/>
            <person name="Morien E."/>
            <person name="Nambeesan S."/>
            <person name="Nguyen T."/>
            <person name="Pegot-Espagnet P."/>
            <person name="Pouilly N."/>
            <person name="Raftis F."/>
            <person name="Sallet E."/>
            <person name="Schiex T."/>
            <person name="Thomas J."/>
            <person name="Vandecasteele C."/>
            <person name="Vares D."/>
            <person name="Vear F."/>
            <person name="Vautrin S."/>
            <person name="Crespi M."/>
            <person name="Mangin B."/>
            <person name="Burke J.M."/>
            <person name="Salse J."/>
            <person name="Munos S."/>
            <person name="Vincourt P."/>
            <person name="Rieseberg L.H."/>
            <person name="Langlade N.B."/>
        </authorList>
    </citation>
    <scope>NUCLEOTIDE SEQUENCE [LARGE SCALE GENOMIC DNA]</scope>
    <source>
        <strain evidence="3">cv. SF193</strain>
        <tissue evidence="1">Leaves</tissue>
    </source>
</reference>
<protein>
    <submittedName>
        <fullName evidence="2">Uncharacterized protein</fullName>
    </submittedName>
</protein>
<dbReference type="PANTHER" id="PTHR31390">
    <property type="entry name" value="EXPRESSED PROTEIN"/>
    <property type="match status" value="1"/>
</dbReference>
<organism evidence="2 3">
    <name type="scientific">Helianthus annuus</name>
    <name type="common">Common sunflower</name>
    <dbReference type="NCBI Taxonomy" id="4232"/>
    <lineage>
        <taxon>Eukaryota</taxon>
        <taxon>Viridiplantae</taxon>
        <taxon>Streptophyta</taxon>
        <taxon>Embryophyta</taxon>
        <taxon>Tracheophyta</taxon>
        <taxon>Spermatophyta</taxon>
        <taxon>Magnoliopsida</taxon>
        <taxon>eudicotyledons</taxon>
        <taxon>Gunneridae</taxon>
        <taxon>Pentapetalae</taxon>
        <taxon>asterids</taxon>
        <taxon>campanulids</taxon>
        <taxon>Asterales</taxon>
        <taxon>Asteraceae</taxon>
        <taxon>Asteroideae</taxon>
        <taxon>Heliantheae alliance</taxon>
        <taxon>Heliantheae</taxon>
        <taxon>Helianthus</taxon>
    </lineage>
</organism>
<dbReference type="STRING" id="4232.A0A251VK46"/>
<dbReference type="Pfam" id="PF12043">
    <property type="entry name" value="DUF3527"/>
    <property type="match status" value="1"/>
</dbReference>